<keyword evidence="5" id="KW-0812">Transmembrane</keyword>
<accession>A0ABS9K1U3</accession>
<feature type="transmembrane region" description="Helical" evidence="5">
    <location>
        <begin position="504"/>
        <end position="526"/>
    </location>
</feature>
<feature type="transmembrane region" description="Helical" evidence="5">
    <location>
        <begin position="610"/>
        <end position="628"/>
    </location>
</feature>
<evidence type="ECO:0000256" key="2">
    <source>
        <dbReference type="ARBA" id="ARBA00022475"/>
    </source>
</evidence>
<reference evidence="7" key="1">
    <citation type="submission" date="2022-01" db="EMBL/GenBank/DDBJ databases">
        <authorList>
            <person name="Jo J.-H."/>
            <person name="Im W.-T."/>
        </authorList>
    </citation>
    <scope>NUCLEOTIDE SEQUENCE</scope>
    <source>
        <strain evidence="7">XY25</strain>
    </source>
</reference>
<dbReference type="InterPro" id="IPR017896">
    <property type="entry name" value="4Fe4S_Fe-S-bd"/>
</dbReference>
<evidence type="ECO:0000256" key="1">
    <source>
        <dbReference type="ARBA" id="ARBA00004236"/>
    </source>
</evidence>
<sequence length="748" mass="82463">MESKLPAAVCACLRANPHVTRLLNLVVALAAFIGLNLLSLPTWAGQLSKPEIERRFGPPLHVQEKLSDIPAWPLTSELEPEGGPVGYVFESIDLAPIPGFEGTPMNFLVSIDRKGNFLGVELLRQHEPVFLGGLGEAPLREFITQYAGRNIKQQFLIALDAARNRTGPSANQGFQTTLDGVSKATASVRIVNQSVLGAALEVARAKLGFADRKQRGPAAHVLPDVYDPTTFAEMLKNGMVGRLRLTNADVEKMFAGTDGAGVDDEALAKPDKVFVDLYIAYLNAPTIGRAILGDSQYKAAMARNFENRHLWWIASAGRYAILDDNFTPGAQSPRLTMAQDGLFLELRDQGFDPKDIAGPPELNASRLFGVYAEAGLDPARPLELALTITRAKGMILPLLTHTQAKLSYAPPQRLFAYPPEPTPEWLLAWKARWLELAIIGAALVLLTVVLARPRWISVNPRRLKVFRLGFLAFTLLYLGWYAQGQLSMVQITGAIKSLKAGQGLTSYLYDPISLLLIAFTLVSFVIWGRGTFCGWLCPFGALQEFIGLLARRLRLPRLRIPQKLAKKLEWGRHVTFALLVGAAFLLPRQGETLNEIEPFKTAITVGFDRSWPFVAYAAGLLLAGAFYYKFFCRFICPLGSAMSLGGRLRRFAWLKRYDVCGKPCQSCKAKCAYDAIEPTGEIRYDACFQCLDCVGIYHDNKRCPVLIYKKKGEIFIPTGVVRADQDGSAKTRSEPAGSRPESEKLPAH</sequence>
<evidence type="ECO:0000256" key="5">
    <source>
        <dbReference type="SAM" id="Phobius"/>
    </source>
</evidence>
<gene>
    <name evidence="7" type="ORF">LZ012_09030</name>
</gene>
<dbReference type="PIRSF" id="PIRSF036354">
    <property type="entry name" value="NosR"/>
    <property type="match status" value="1"/>
</dbReference>
<evidence type="ECO:0000313" key="7">
    <source>
        <dbReference type="EMBL" id="MCG2577140.1"/>
    </source>
</evidence>
<comment type="caution">
    <text evidence="7">The sequence shown here is derived from an EMBL/GenBank/DDBJ whole genome shotgun (WGS) entry which is preliminary data.</text>
</comment>
<keyword evidence="8" id="KW-1185">Reference proteome</keyword>
<dbReference type="Proteomes" id="UP001165384">
    <property type="component" value="Unassembled WGS sequence"/>
</dbReference>
<dbReference type="Pfam" id="PF12801">
    <property type="entry name" value="Fer4_5"/>
    <property type="match status" value="2"/>
</dbReference>
<dbReference type="InterPro" id="IPR052378">
    <property type="entry name" value="NosR_regulator"/>
</dbReference>
<evidence type="ECO:0000256" key="4">
    <source>
        <dbReference type="SAM" id="MobiDB-lite"/>
    </source>
</evidence>
<feature type="compositionally biased region" description="Basic and acidic residues" evidence="4">
    <location>
        <begin position="724"/>
        <end position="733"/>
    </location>
</feature>
<keyword evidence="3 5" id="KW-0472">Membrane</keyword>
<dbReference type="InterPro" id="IPR011399">
    <property type="entry name" value="NosR"/>
</dbReference>
<dbReference type="RefSeq" id="WP_275709895.1">
    <property type="nucleotide sequence ID" value="NZ_JAKLTN010000002.1"/>
</dbReference>
<keyword evidence="2" id="KW-1003">Cell membrane</keyword>
<feature type="domain" description="FMN-binding" evidence="6">
    <location>
        <begin position="99"/>
        <end position="202"/>
    </location>
</feature>
<dbReference type="SMART" id="SM00900">
    <property type="entry name" value="FMN_bind"/>
    <property type="match status" value="1"/>
</dbReference>
<feature type="transmembrane region" description="Helical" evidence="5">
    <location>
        <begin position="465"/>
        <end position="483"/>
    </location>
</feature>
<evidence type="ECO:0000259" key="6">
    <source>
        <dbReference type="SMART" id="SM00900"/>
    </source>
</evidence>
<feature type="region of interest" description="Disordered" evidence="4">
    <location>
        <begin position="724"/>
        <end position="748"/>
    </location>
</feature>
<feature type="transmembrane region" description="Helical" evidence="5">
    <location>
        <begin position="433"/>
        <end position="453"/>
    </location>
</feature>
<dbReference type="PANTHER" id="PTHR30224">
    <property type="entry name" value="ELECTRON TRANSPORT PROTEIN"/>
    <property type="match status" value="1"/>
</dbReference>
<protein>
    <submittedName>
        <fullName evidence="7">4Fe-4S binding protein</fullName>
    </submittedName>
</protein>
<comment type="subcellular location">
    <subcellularLocation>
        <location evidence="1">Cell membrane</location>
    </subcellularLocation>
</comment>
<proteinExistence type="predicted"/>
<feature type="transmembrane region" description="Helical" evidence="5">
    <location>
        <begin position="570"/>
        <end position="590"/>
    </location>
</feature>
<dbReference type="EMBL" id="JAKLTN010000002">
    <property type="protein sequence ID" value="MCG2577140.1"/>
    <property type="molecule type" value="Genomic_DNA"/>
</dbReference>
<name>A0ABS9K1U3_9RHOO</name>
<keyword evidence="5" id="KW-1133">Transmembrane helix</keyword>
<feature type="transmembrane region" description="Helical" evidence="5">
    <location>
        <begin position="27"/>
        <end position="45"/>
    </location>
</feature>
<dbReference type="InterPro" id="IPR007329">
    <property type="entry name" value="FMN-bd"/>
</dbReference>
<evidence type="ECO:0000313" key="8">
    <source>
        <dbReference type="Proteomes" id="UP001165384"/>
    </source>
</evidence>
<dbReference type="SUPFAM" id="SSF54862">
    <property type="entry name" value="4Fe-4S ferredoxins"/>
    <property type="match status" value="1"/>
</dbReference>
<evidence type="ECO:0000256" key="3">
    <source>
        <dbReference type="ARBA" id="ARBA00023136"/>
    </source>
</evidence>
<organism evidence="7 8">
    <name type="scientific">Dechloromonas hankyongensis</name>
    <dbReference type="NCBI Taxonomy" id="2908002"/>
    <lineage>
        <taxon>Bacteria</taxon>
        <taxon>Pseudomonadati</taxon>
        <taxon>Pseudomonadota</taxon>
        <taxon>Betaproteobacteria</taxon>
        <taxon>Rhodocyclales</taxon>
        <taxon>Azonexaceae</taxon>
        <taxon>Dechloromonas</taxon>
    </lineage>
</organism>
<dbReference type="PANTHER" id="PTHR30224:SF4">
    <property type="entry name" value="ELECTRON TRANSPORT PROTEIN YCCM-RELATED"/>
    <property type="match status" value="1"/>
</dbReference>